<comment type="caution">
    <text evidence="1">The sequence shown here is derived from an EMBL/GenBank/DDBJ whole genome shotgun (WGS) entry which is preliminary data.</text>
</comment>
<keyword evidence="2" id="KW-1185">Reference proteome</keyword>
<organism evidence="1 2">
    <name type="scientific">Adhaeribacter aerolatus</name>
    <dbReference type="NCBI Taxonomy" id="670289"/>
    <lineage>
        <taxon>Bacteria</taxon>
        <taxon>Pseudomonadati</taxon>
        <taxon>Bacteroidota</taxon>
        <taxon>Cytophagia</taxon>
        <taxon>Cytophagales</taxon>
        <taxon>Hymenobacteraceae</taxon>
        <taxon>Adhaeribacter</taxon>
    </lineage>
</organism>
<dbReference type="Proteomes" id="UP000321532">
    <property type="component" value="Unassembled WGS sequence"/>
</dbReference>
<dbReference type="EMBL" id="BJYS01000019">
    <property type="protein sequence ID" value="GEO05054.1"/>
    <property type="molecule type" value="Genomic_DNA"/>
</dbReference>
<name>A0A512AZD1_9BACT</name>
<gene>
    <name evidence="1" type="ORF">AAE02nite_27180</name>
</gene>
<sequence>MKIEVLLLCFIIFLFTSCEKEEGIIGEYKYELKGEIQKMGATWYMYGTYQIKSNSATYPIKSSTIDLDKYLNKKVIIWGDPTPGYPIDFGPDYIEVKRIKNK</sequence>
<dbReference type="PROSITE" id="PS51257">
    <property type="entry name" value="PROKAR_LIPOPROTEIN"/>
    <property type="match status" value="1"/>
</dbReference>
<protein>
    <submittedName>
        <fullName evidence="1">Uncharacterized protein</fullName>
    </submittedName>
</protein>
<evidence type="ECO:0000313" key="2">
    <source>
        <dbReference type="Proteomes" id="UP000321532"/>
    </source>
</evidence>
<reference evidence="1 2" key="1">
    <citation type="submission" date="2019-07" db="EMBL/GenBank/DDBJ databases">
        <title>Whole genome shotgun sequence of Adhaeribacter aerolatus NBRC 106133.</title>
        <authorList>
            <person name="Hosoyama A."/>
            <person name="Uohara A."/>
            <person name="Ohji S."/>
            <person name="Ichikawa N."/>
        </authorList>
    </citation>
    <scope>NUCLEOTIDE SEQUENCE [LARGE SCALE GENOMIC DNA]</scope>
    <source>
        <strain evidence="1 2">NBRC 106133</strain>
    </source>
</reference>
<dbReference type="AlphaFoldDB" id="A0A512AZD1"/>
<accession>A0A512AZD1</accession>
<dbReference type="OrthoDB" id="1447689at2"/>
<dbReference type="RefSeq" id="WP_146898312.1">
    <property type="nucleotide sequence ID" value="NZ_BJYS01000019.1"/>
</dbReference>
<proteinExistence type="predicted"/>
<evidence type="ECO:0000313" key="1">
    <source>
        <dbReference type="EMBL" id="GEO05054.1"/>
    </source>
</evidence>